<evidence type="ECO:0000256" key="1">
    <source>
        <dbReference type="ARBA" id="ARBA00022729"/>
    </source>
</evidence>
<dbReference type="SMART" id="SM00560">
    <property type="entry name" value="LamGL"/>
    <property type="match status" value="1"/>
</dbReference>
<keyword evidence="5" id="KW-1185">Reference proteome</keyword>
<evidence type="ECO:0000259" key="3">
    <source>
        <dbReference type="SMART" id="SM00560"/>
    </source>
</evidence>
<dbReference type="SUPFAM" id="SSF49899">
    <property type="entry name" value="Concanavalin A-like lectins/glucanases"/>
    <property type="match status" value="1"/>
</dbReference>
<name>A0A1W6LNW0_9BACT</name>
<evidence type="ECO:0000256" key="2">
    <source>
        <dbReference type="ARBA" id="ARBA00023157"/>
    </source>
</evidence>
<accession>A0A1W6LNW0</accession>
<proteinExistence type="predicted"/>
<dbReference type="AlphaFoldDB" id="A0A1W6LNW0"/>
<organism evidence="4 5">
    <name type="scientific">Sedimentisphaera salicampi</name>
    <dbReference type="NCBI Taxonomy" id="1941349"/>
    <lineage>
        <taxon>Bacteria</taxon>
        <taxon>Pseudomonadati</taxon>
        <taxon>Planctomycetota</taxon>
        <taxon>Phycisphaerae</taxon>
        <taxon>Sedimentisphaerales</taxon>
        <taxon>Sedimentisphaeraceae</taxon>
        <taxon>Sedimentisphaera</taxon>
    </lineage>
</organism>
<dbReference type="STRING" id="1941349.STSP1_01888"/>
<dbReference type="Gene3D" id="2.60.120.200">
    <property type="match status" value="1"/>
</dbReference>
<dbReference type="KEGG" id="pbp:STSP1_01888"/>
<protein>
    <recommendedName>
        <fullName evidence="3">LamG-like jellyroll fold domain-containing protein</fullName>
    </recommendedName>
</protein>
<dbReference type="RefSeq" id="WP_085756117.1">
    <property type="nucleotide sequence ID" value="NZ_CP021023.1"/>
</dbReference>
<evidence type="ECO:0000313" key="4">
    <source>
        <dbReference type="EMBL" id="ARN57478.1"/>
    </source>
</evidence>
<dbReference type="Pfam" id="PF13385">
    <property type="entry name" value="Laminin_G_3"/>
    <property type="match status" value="1"/>
</dbReference>
<dbReference type="Proteomes" id="UP000193334">
    <property type="component" value="Chromosome"/>
</dbReference>
<dbReference type="InterPro" id="IPR006558">
    <property type="entry name" value="LamG-like"/>
</dbReference>
<evidence type="ECO:0000313" key="5">
    <source>
        <dbReference type="Proteomes" id="UP000193334"/>
    </source>
</evidence>
<keyword evidence="1" id="KW-0732">Signal</keyword>
<gene>
    <name evidence="4" type="ORF">STSP1_01888</name>
</gene>
<sequence>MKIHTVIIVLVFQQFAAAGSWQINKNFTNPEDAAVLSGYEITAVNVGNPGNSPPDAVDVEVQGFSYDNSNAGLSGMDNYGDKYSEGGVYYTGDNQDLFNLLNTYAIGHDYQDMKINFSNLPVGFELKVRIFLAWPWNWCKFSVTGAEGEKNNIKWSDGDNSNSIITAEYSWVPDSPNAEISAVSEKSGKPFYLMGYALISEQHLSASRAPFPRDGGFLSSCEEDSLSWIPGINSAGQILYIGESQESVEQAVNSSEDVQAFNLGPLVKDFDISELLCSGKQYFWRVDTETDKQNIIKGDVWSFSLSEEIEIEQCPAADMFTSSSISLSNDSDIWHNPEGGESSLKIDYQLDSAEFGGFMEYTFDKPVNLGIFQSSVFNFEILCAEESEPAKLKAVFTDSNNESEEILLLNDVSQLPHWRWSPQRIVLSSLSEDIDVSSIVSFAFYLENIANSPANSSGSLWLDDFYLMPSVYIEEKFPQDLNLDRRIDLKDFAKMVFDYDTGGHWVYSSPPPESSGTLEIHYKFDGQGQLVQDSSGNGRDVICQEIVRDYNDSWAKSDENVGCVYLDGTYSISFFDWGGDQAGSITGGASGFTVAFWFKGERDFLEKMCVSNGAYKQDKLERIMFPGNEGNIAFGKACLKAAPQDWSERWHHLAFVFEKSEKTLNIFLDGVLKVAQQKEKIPSGFNLWRGFKLGKDPDLGFYKGKIDELRIYSTALTHQQILSLTSWTGTNSALQPPEGDINGDGVCDYHDLLGLAAIWLESDLTWP</sequence>
<dbReference type="EMBL" id="CP021023">
    <property type="protein sequence ID" value="ARN57478.1"/>
    <property type="molecule type" value="Genomic_DNA"/>
</dbReference>
<reference evidence="5" key="1">
    <citation type="submission" date="2017-04" db="EMBL/GenBank/DDBJ databases">
        <title>Comparative genomics and description of representatives of a novel lineage of planctomycetes thriving in anoxic sediments.</title>
        <authorList>
            <person name="Spring S."/>
            <person name="Bunk B."/>
            <person name="Sproer C."/>
        </authorList>
    </citation>
    <scope>NUCLEOTIDE SEQUENCE [LARGE SCALE GENOMIC DNA]</scope>
    <source>
        <strain evidence="5">ST-PulAB-D4</strain>
    </source>
</reference>
<dbReference type="InterPro" id="IPR013320">
    <property type="entry name" value="ConA-like_dom_sf"/>
</dbReference>
<keyword evidence="2" id="KW-1015">Disulfide bond</keyword>
<feature type="domain" description="LamG-like jellyroll fold" evidence="3">
    <location>
        <begin position="590"/>
        <end position="719"/>
    </location>
</feature>